<dbReference type="PANTHER" id="PTHR35369">
    <property type="entry name" value="BLR3025 PROTEIN-RELATED"/>
    <property type="match status" value="1"/>
</dbReference>
<reference evidence="4 5" key="1">
    <citation type="submission" date="2014-12" db="EMBL/GenBank/DDBJ databases">
        <title>Genome sequencing of Alteromonas marina AD001.</title>
        <authorList>
            <person name="Adrian T.G.S."/>
            <person name="Chan K.G."/>
        </authorList>
    </citation>
    <scope>NUCLEOTIDE SEQUENCE [LARGE SCALE GENOMIC DNA]</scope>
    <source>
        <strain evidence="4 5">AD001</strain>
    </source>
</reference>
<keyword evidence="5" id="KW-1185">Reference proteome</keyword>
<dbReference type="InterPro" id="IPR050356">
    <property type="entry name" value="SulA_CellDiv_inhibitor"/>
</dbReference>
<dbReference type="CDD" id="cd03468">
    <property type="entry name" value="PolY_like"/>
    <property type="match status" value="1"/>
</dbReference>
<accession>A0A0B3XLQ1</accession>
<proteinExistence type="predicted"/>
<dbReference type="AlphaFoldDB" id="A0A0B3XLQ1"/>
<feature type="region of interest" description="Disordered" evidence="2">
    <location>
        <begin position="25"/>
        <end position="50"/>
    </location>
</feature>
<dbReference type="RefSeq" id="WP_039222537.1">
    <property type="nucleotide sequence ID" value="NZ_JWLW01000056.1"/>
</dbReference>
<name>A0A0B3XLQ1_9ALTE</name>
<comment type="caution">
    <text evidence="4">The sequence shown here is derived from an EMBL/GenBank/DDBJ whole genome shotgun (WGS) entry which is preliminary data.</text>
</comment>
<dbReference type="InterPro" id="IPR043502">
    <property type="entry name" value="DNA/RNA_pol_sf"/>
</dbReference>
<feature type="domain" description="UmuC" evidence="3">
    <location>
        <begin position="50"/>
        <end position="180"/>
    </location>
</feature>
<protein>
    <submittedName>
        <fullName evidence="4">DNA repair nucleotidyltransferase</fullName>
    </submittedName>
</protein>
<dbReference type="GO" id="GO:0006281">
    <property type="term" value="P:DNA repair"/>
    <property type="evidence" value="ECO:0007669"/>
    <property type="project" value="InterPro"/>
</dbReference>
<dbReference type="PANTHER" id="PTHR35369:SF2">
    <property type="entry name" value="BLR3025 PROTEIN"/>
    <property type="match status" value="1"/>
</dbReference>
<evidence type="ECO:0000256" key="1">
    <source>
        <dbReference type="ARBA" id="ARBA00022763"/>
    </source>
</evidence>
<dbReference type="OrthoDB" id="5298951at2"/>
<organism evidence="4 5">
    <name type="scientific">Alteromonas marina</name>
    <dbReference type="NCBI Taxonomy" id="203795"/>
    <lineage>
        <taxon>Bacteria</taxon>
        <taxon>Pseudomonadati</taxon>
        <taxon>Pseudomonadota</taxon>
        <taxon>Gammaproteobacteria</taxon>
        <taxon>Alteromonadales</taxon>
        <taxon>Alteromonadaceae</taxon>
        <taxon>Alteromonas/Salinimonas group</taxon>
        <taxon>Alteromonas</taxon>
    </lineage>
</organism>
<dbReference type="InterPro" id="IPR001126">
    <property type="entry name" value="UmuC"/>
</dbReference>
<sequence>MMLWAYIYCYQLTLDSHINAAKTNHAHRQTLKSDRRTPPRSEANGISSSLPSNTPVAVYCSKTNKITQCNDIAKKEGIEIGHGLAQAAALCPYVHILPFSEEAEKHMLTQLAHRLYPLASDIVLDNHIHSNSVNGLAVRLDNLTHYYGGHTPLWKTLTQALAEADIRYHFASAWTIEAAKVLALHKLNTYLHTPDDIKKALSACPLSITALSPKVIDSLARVGVSCVHQLLAMPVQELGRRFDNNTIMYLTALRGETFPRVTLFRPLEHFDNFILLPFDIENTQHLTPFVTQQFEHLSHYLRARNLYTSSISVHIHFREAPVMDINIHSALPQSSVKSWLPLFSLKTENLELPEPATAITLTCQQFEEIDSQNGDFFSDRFNDIAQKQLIGRLNAKLGDNSTFQPRAADSHQFEYMTVTESSAGNCTGNYAYSSDITPTFTFDVPKPLIQATQICFGPVRLHSEWWHDSPTKRDYFIAQTEQCVRLLVFKDEESRWWVQGLFC</sequence>
<keyword evidence="4" id="KW-0808">Transferase</keyword>
<dbReference type="EMBL" id="JWLW01000056">
    <property type="protein sequence ID" value="KHT46372.1"/>
    <property type="molecule type" value="Genomic_DNA"/>
</dbReference>
<evidence type="ECO:0000256" key="2">
    <source>
        <dbReference type="SAM" id="MobiDB-lite"/>
    </source>
</evidence>
<evidence type="ECO:0000259" key="3">
    <source>
        <dbReference type="Pfam" id="PF00817"/>
    </source>
</evidence>
<dbReference type="Gene3D" id="3.40.1170.60">
    <property type="match status" value="1"/>
</dbReference>
<dbReference type="SUPFAM" id="SSF56672">
    <property type="entry name" value="DNA/RNA polymerases"/>
    <property type="match status" value="1"/>
</dbReference>
<dbReference type="Proteomes" id="UP000031197">
    <property type="component" value="Unassembled WGS sequence"/>
</dbReference>
<dbReference type="Pfam" id="PF00817">
    <property type="entry name" value="IMS"/>
    <property type="match status" value="1"/>
</dbReference>
<gene>
    <name evidence="4" type="ORF">RJ41_15015</name>
</gene>
<dbReference type="GO" id="GO:0016740">
    <property type="term" value="F:transferase activity"/>
    <property type="evidence" value="ECO:0007669"/>
    <property type="project" value="UniProtKB-KW"/>
</dbReference>
<keyword evidence="1" id="KW-0227">DNA damage</keyword>
<evidence type="ECO:0000313" key="4">
    <source>
        <dbReference type="EMBL" id="KHT46372.1"/>
    </source>
</evidence>
<evidence type="ECO:0000313" key="5">
    <source>
        <dbReference type="Proteomes" id="UP000031197"/>
    </source>
</evidence>